<sequence>MSAEVLMSWELSEVYESPHGKVRWDSFGEGETVVLMHGTPFSSFVWRDVANALSARYRVHLWDMPGYGSSAKFEGQDVSLAAQQEVFTGWLRHCGLNEPSVIAHDFGGAVSLRSALLDGVRYRRLALLDAVSVRPWGSEFFRLVNANAEVFAALPPHLHESLVRGYLTTAAHRELRPDVLDRMVAPWLGEDGQPAFYRQIAQADERYTREVEDRYGDLDFPVLVGWGENDTWLPADRARELARRIPHARLEWIPQAGHLVQEDNPARVTALIMEFLAS</sequence>
<organism evidence="2 3">
    <name type="scientific">Saccharopolyspora terrae</name>
    <dbReference type="NCBI Taxonomy" id="2530384"/>
    <lineage>
        <taxon>Bacteria</taxon>
        <taxon>Bacillati</taxon>
        <taxon>Actinomycetota</taxon>
        <taxon>Actinomycetes</taxon>
        <taxon>Pseudonocardiales</taxon>
        <taxon>Pseudonocardiaceae</taxon>
        <taxon>Saccharopolyspora</taxon>
    </lineage>
</organism>
<dbReference type="InterPro" id="IPR029058">
    <property type="entry name" value="AB_hydrolase_fold"/>
</dbReference>
<keyword evidence="2" id="KW-0378">Hydrolase</keyword>
<feature type="domain" description="AB hydrolase-1" evidence="1">
    <location>
        <begin position="33"/>
        <end position="270"/>
    </location>
</feature>
<gene>
    <name evidence="2" type="ORF">E1181_10135</name>
</gene>
<dbReference type="EMBL" id="SMKS01000012">
    <property type="protein sequence ID" value="TDD07182.1"/>
    <property type="molecule type" value="Genomic_DNA"/>
</dbReference>
<protein>
    <submittedName>
        <fullName evidence="2">Alpha/beta hydrolase</fullName>
    </submittedName>
</protein>
<evidence type="ECO:0000313" key="2">
    <source>
        <dbReference type="EMBL" id="TDD07182.1"/>
    </source>
</evidence>
<name>A0A4R4VNB1_9PSEU</name>
<comment type="caution">
    <text evidence="2">The sequence shown here is derived from an EMBL/GenBank/DDBJ whole genome shotgun (WGS) entry which is preliminary data.</text>
</comment>
<evidence type="ECO:0000313" key="3">
    <source>
        <dbReference type="Proteomes" id="UP000295674"/>
    </source>
</evidence>
<keyword evidence="3" id="KW-1185">Reference proteome</keyword>
<dbReference type="OrthoDB" id="334507at2"/>
<dbReference type="PANTHER" id="PTHR43194:SF5">
    <property type="entry name" value="PIMELOYL-[ACYL-CARRIER PROTEIN] METHYL ESTER ESTERASE"/>
    <property type="match status" value="1"/>
</dbReference>
<dbReference type="PRINTS" id="PR00111">
    <property type="entry name" value="ABHYDROLASE"/>
</dbReference>
<dbReference type="InterPro" id="IPR000073">
    <property type="entry name" value="AB_hydrolase_1"/>
</dbReference>
<dbReference type="AlphaFoldDB" id="A0A4R4VNB1"/>
<evidence type="ECO:0000259" key="1">
    <source>
        <dbReference type="Pfam" id="PF12697"/>
    </source>
</evidence>
<dbReference type="InterPro" id="IPR050228">
    <property type="entry name" value="Carboxylesterase_BioH"/>
</dbReference>
<dbReference type="Proteomes" id="UP000295674">
    <property type="component" value="Unassembled WGS sequence"/>
</dbReference>
<dbReference type="PANTHER" id="PTHR43194">
    <property type="entry name" value="HYDROLASE ALPHA/BETA FOLD FAMILY"/>
    <property type="match status" value="1"/>
</dbReference>
<reference evidence="2 3" key="1">
    <citation type="submission" date="2019-03" db="EMBL/GenBank/DDBJ databases">
        <title>Draft genome sequences of novel Actinobacteria.</title>
        <authorList>
            <person name="Sahin N."/>
            <person name="Ay H."/>
            <person name="Saygin H."/>
        </authorList>
    </citation>
    <scope>NUCLEOTIDE SEQUENCE [LARGE SCALE GENOMIC DNA]</scope>
    <source>
        <strain evidence="2 3">16K309</strain>
    </source>
</reference>
<dbReference type="Pfam" id="PF12697">
    <property type="entry name" value="Abhydrolase_6"/>
    <property type="match status" value="1"/>
</dbReference>
<dbReference type="SUPFAM" id="SSF53474">
    <property type="entry name" value="alpha/beta-Hydrolases"/>
    <property type="match status" value="1"/>
</dbReference>
<dbReference type="GO" id="GO:0016787">
    <property type="term" value="F:hydrolase activity"/>
    <property type="evidence" value="ECO:0007669"/>
    <property type="project" value="UniProtKB-KW"/>
</dbReference>
<proteinExistence type="predicted"/>
<accession>A0A4R4VNB1</accession>
<dbReference type="Gene3D" id="3.40.50.1820">
    <property type="entry name" value="alpha/beta hydrolase"/>
    <property type="match status" value="1"/>
</dbReference>